<protein>
    <recommendedName>
        <fullName evidence="2">Terminase large subunit gp17-like C-terminal domain-containing protein</fullName>
    </recommendedName>
</protein>
<organism evidence="1">
    <name type="scientific">marine sediment metagenome</name>
    <dbReference type="NCBI Taxonomy" id="412755"/>
    <lineage>
        <taxon>unclassified sequences</taxon>
        <taxon>metagenomes</taxon>
        <taxon>ecological metagenomes</taxon>
    </lineage>
</organism>
<dbReference type="AlphaFoldDB" id="A0A0F9KT01"/>
<dbReference type="Gene3D" id="3.40.50.300">
    <property type="entry name" value="P-loop containing nucleotide triphosphate hydrolases"/>
    <property type="match status" value="1"/>
</dbReference>
<reference evidence="1" key="1">
    <citation type="journal article" date="2015" name="Nature">
        <title>Complex archaea that bridge the gap between prokaryotes and eukaryotes.</title>
        <authorList>
            <person name="Spang A."/>
            <person name="Saw J.H."/>
            <person name="Jorgensen S.L."/>
            <person name="Zaremba-Niedzwiedzka K."/>
            <person name="Martijn J."/>
            <person name="Lind A.E."/>
            <person name="van Eijk R."/>
            <person name="Schleper C."/>
            <person name="Guy L."/>
            <person name="Ettema T.J."/>
        </authorList>
    </citation>
    <scope>NUCLEOTIDE SEQUENCE</scope>
</reference>
<sequence length="499" mass="56238">MPPNSILSIEDLSPELKTLALETRCAADFPFWLEHYGVVEIRGVGVRPFSENIWPYQTGLAQLFQQESRLVILKARQTGVSTMAMHFAYWLCRFGEPHSQHVLVLSKSKEDAAYLLEKVPVINAAQPESLRTDATVDRTFQYTLSNGNTIECLASTPSGGRSRAATAIVLDEHAFHQAAEQNWTALAPTLEGAGHFIVISTGNGQGNLFYNLYAQAKAQESEFRACFIPFDAPPHRNEEWRETEREGYPMGEELFNQEYPRSDREAFTKTGTCRFDVEWVEDQINKPHDPPTLMFDGRGRLFEKVIPGQRYIAGLDCAQGLNEQGNPDATSLKIITPQFRHVASYEVKAGVEPGVVAQEIMQLLRVYNPFLCVERNKGAGMIAALQALGYSNFYRFEKRHIQKDAKEERNPQIGIQMTTLHKKLMVEQLTAVVNSRALHSEDVSMWSEFPTYVQLSATQWGATGTAKDDQVTGMGWAIWAAGHMPPPRTKRRKKKVLWV</sequence>
<proteinExistence type="predicted"/>
<dbReference type="Gene3D" id="3.30.420.240">
    <property type="match status" value="1"/>
</dbReference>
<name>A0A0F9KT01_9ZZZZ</name>
<evidence type="ECO:0000313" key="1">
    <source>
        <dbReference type="EMBL" id="KKM25268.1"/>
    </source>
</evidence>
<evidence type="ECO:0008006" key="2">
    <source>
        <dbReference type="Google" id="ProtNLM"/>
    </source>
</evidence>
<comment type="caution">
    <text evidence="1">The sequence shown here is derived from an EMBL/GenBank/DDBJ whole genome shotgun (WGS) entry which is preliminary data.</text>
</comment>
<gene>
    <name evidence="1" type="ORF">LCGC14_1596700</name>
</gene>
<accession>A0A0F9KT01</accession>
<dbReference type="EMBL" id="LAZR01012750">
    <property type="protein sequence ID" value="KKM25268.1"/>
    <property type="molecule type" value="Genomic_DNA"/>
</dbReference>
<dbReference type="InterPro" id="IPR027417">
    <property type="entry name" value="P-loop_NTPase"/>
</dbReference>